<proteinExistence type="predicted"/>
<evidence type="ECO:0000313" key="2">
    <source>
        <dbReference type="Proteomes" id="UP000236161"/>
    </source>
</evidence>
<protein>
    <submittedName>
        <fullName evidence="1">Uncharacterized protein</fullName>
    </submittedName>
</protein>
<name>A0A2I0B384_9ASPA</name>
<dbReference type="AlphaFoldDB" id="A0A2I0B384"/>
<accession>A0A2I0B384</accession>
<dbReference type="Proteomes" id="UP000236161">
    <property type="component" value="Unassembled WGS sequence"/>
</dbReference>
<reference evidence="1 2" key="1">
    <citation type="journal article" date="2017" name="Nature">
        <title>The Apostasia genome and the evolution of orchids.</title>
        <authorList>
            <person name="Zhang G.Q."/>
            <person name="Liu K.W."/>
            <person name="Li Z."/>
            <person name="Lohaus R."/>
            <person name="Hsiao Y.Y."/>
            <person name="Niu S.C."/>
            <person name="Wang J.Y."/>
            <person name="Lin Y.C."/>
            <person name="Xu Q."/>
            <person name="Chen L.J."/>
            <person name="Yoshida K."/>
            <person name="Fujiwara S."/>
            <person name="Wang Z.W."/>
            <person name="Zhang Y.Q."/>
            <person name="Mitsuda N."/>
            <person name="Wang M."/>
            <person name="Liu G.H."/>
            <person name="Pecoraro L."/>
            <person name="Huang H.X."/>
            <person name="Xiao X.J."/>
            <person name="Lin M."/>
            <person name="Wu X.Y."/>
            <person name="Wu W.L."/>
            <person name="Chen Y.Y."/>
            <person name="Chang S.B."/>
            <person name="Sakamoto S."/>
            <person name="Ohme-Takagi M."/>
            <person name="Yagi M."/>
            <person name="Zeng S.J."/>
            <person name="Shen C.Y."/>
            <person name="Yeh C.M."/>
            <person name="Luo Y.B."/>
            <person name="Tsai W.C."/>
            <person name="Van de Peer Y."/>
            <person name="Liu Z.J."/>
        </authorList>
    </citation>
    <scope>NUCLEOTIDE SEQUENCE [LARGE SCALE GENOMIC DNA]</scope>
    <source>
        <strain evidence="2">cv. Shenzhen</strain>
        <tissue evidence="1">Stem</tissue>
    </source>
</reference>
<sequence>MGEMVDCATRIIGERGHKSTGRGQLWCGNFVNLQLESGRYLLTSFSASDTVISLCKIFSPRFYESLPHRFRYLYCCFSIIPCLAEAPGLAPNKP</sequence>
<organism evidence="1 2">
    <name type="scientific">Apostasia shenzhenica</name>
    <dbReference type="NCBI Taxonomy" id="1088818"/>
    <lineage>
        <taxon>Eukaryota</taxon>
        <taxon>Viridiplantae</taxon>
        <taxon>Streptophyta</taxon>
        <taxon>Embryophyta</taxon>
        <taxon>Tracheophyta</taxon>
        <taxon>Spermatophyta</taxon>
        <taxon>Magnoliopsida</taxon>
        <taxon>Liliopsida</taxon>
        <taxon>Asparagales</taxon>
        <taxon>Orchidaceae</taxon>
        <taxon>Apostasioideae</taxon>
        <taxon>Apostasia</taxon>
    </lineage>
</organism>
<keyword evidence="2" id="KW-1185">Reference proteome</keyword>
<evidence type="ECO:0000313" key="1">
    <source>
        <dbReference type="EMBL" id="PKA62253.1"/>
    </source>
</evidence>
<dbReference type="EMBL" id="KZ451918">
    <property type="protein sequence ID" value="PKA62253.1"/>
    <property type="molecule type" value="Genomic_DNA"/>
</dbReference>
<gene>
    <name evidence="1" type="ORF">AXF42_Ash016045</name>
</gene>